<sequence>MSTLELPLLPRKHRAWIALYALEGCEQDRAEILRTNDVTEADLVEFEESWLRLRCRNVAPSR</sequence>
<reference evidence="1 2" key="1">
    <citation type="submission" date="2019-04" db="EMBL/GenBank/DDBJ databases">
        <authorList>
            <person name="Feng G."/>
            <person name="Zhang J."/>
            <person name="Zhu H."/>
        </authorList>
    </citation>
    <scope>NUCLEOTIDE SEQUENCE [LARGE SCALE GENOMIC DNA]</scope>
    <source>
        <strain evidence="1 2">JCM 31653</strain>
    </source>
</reference>
<dbReference type="Proteomes" id="UP000297549">
    <property type="component" value="Unassembled WGS sequence"/>
</dbReference>
<protein>
    <submittedName>
        <fullName evidence="1">Uncharacterized protein</fullName>
    </submittedName>
</protein>
<accession>A0A4Z0Q451</accession>
<name>A0A4Z0Q451_9BACT</name>
<proteinExistence type="predicted"/>
<dbReference type="RefSeq" id="WP_135461701.1">
    <property type="nucleotide sequence ID" value="NZ_SRLC01000001.1"/>
</dbReference>
<dbReference type="OrthoDB" id="886122at2"/>
<organism evidence="1 2">
    <name type="scientific">Hymenobacter aquaticus</name>
    <dbReference type="NCBI Taxonomy" id="1867101"/>
    <lineage>
        <taxon>Bacteria</taxon>
        <taxon>Pseudomonadati</taxon>
        <taxon>Bacteroidota</taxon>
        <taxon>Cytophagia</taxon>
        <taxon>Cytophagales</taxon>
        <taxon>Hymenobacteraceae</taxon>
        <taxon>Hymenobacter</taxon>
    </lineage>
</organism>
<gene>
    <name evidence="1" type="ORF">E5K00_03430</name>
</gene>
<keyword evidence="2" id="KW-1185">Reference proteome</keyword>
<dbReference type="AlphaFoldDB" id="A0A4Z0Q451"/>
<evidence type="ECO:0000313" key="2">
    <source>
        <dbReference type="Proteomes" id="UP000297549"/>
    </source>
</evidence>
<comment type="caution">
    <text evidence="1">The sequence shown here is derived from an EMBL/GenBank/DDBJ whole genome shotgun (WGS) entry which is preliminary data.</text>
</comment>
<dbReference type="EMBL" id="SRLC01000001">
    <property type="protein sequence ID" value="TGE24279.1"/>
    <property type="molecule type" value="Genomic_DNA"/>
</dbReference>
<evidence type="ECO:0000313" key="1">
    <source>
        <dbReference type="EMBL" id="TGE24279.1"/>
    </source>
</evidence>